<accession>A0ABD5ZE73</accession>
<reference evidence="2 3" key="1">
    <citation type="journal article" date="2019" name="Int. J. Syst. Evol. Microbiol.">
        <title>The Global Catalogue of Microorganisms (GCM) 10K type strain sequencing project: providing services to taxonomists for standard genome sequencing and annotation.</title>
        <authorList>
            <consortium name="The Broad Institute Genomics Platform"/>
            <consortium name="The Broad Institute Genome Sequencing Center for Infectious Disease"/>
            <person name="Wu L."/>
            <person name="Ma J."/>
        </authorList>
    </citation>
    <scope>NUCLEOTIDE SEQUENCE [LARGE SCALE GENOMIC DNA]</scope>
    <source>
        <strain evidence="2 3">DSM 29988</strain>
    </source>
</reference>
<sequence>MSTPVENTQTHSRAPNISEAVVQALAAVKETDPISVDPLYNAIDPEALDMLFAPTLNGEQRPGGAITFELMNCLVTVTVEAGDVHIDTDTRSER</sequence>
<dbReference type="Pfam" id="PF18545">
    <property type="entry name" value="HalOD1"/>
    <property type="match status" value="1"/>
</dbReference>
<comment type="caution">
    <text evidence="2">The sequence shown here is derived from an EMBL/GenBank/DDBJ whole genome shotgun (WGS) entry which is preliminary data.</text>
</comment>
<name>A0ABD5ZE73_9EURY</name>
<feature type="domain" description="Halobacterial output" evidence="1">
    <location>
        <begin position="16"/>
        <end position="86"/>
    </location>
</feature>
<keyword evidence="3" id="KW-1185">Reference proteome</keyword>
<evidence type="ECO:0000313" key="2">
    <source>
        <dbReference type="EMBL" id="MFC7203480.1"/>
    </source>
</evidence>
<dbReference type="EMBL" id="JBHTAA010000005">
    <property type="protein sequence ID" value="MFC7203480.1"/>
    <property type="molecule type" value="Genomic_DNA"/>
</dbReference>
<evidence type="ECO:0000259" key="1">
    <source>
        <dbReference type="Pfam" id="PF18545"/>
    </source>
</evidence>
<gene>
    <name evidence="2" type="ORF">ACFQJC_08145</name>
</gene>
<dbReference type="Proteomes" id="UP001596481">
    <property type="component" value="Unassembled WGS sequence"/>
</dbReference>
<dbReference type="InterPro" id="IPR040624">
    <property type="entry name" value="HalOD1"/>
</dbReference>
<dbReference type="AlphaFoldDB" id="A0ABD5ZE73"/>
<organism evidence="2 3">
    <name type="scientific">Haloferax namakaokahaiae</name>
    <dbReference type="NCBI Taxonomy" id="1748331"/>
    <lineage>
        <taxon>Archaea</taxon>
        <taxon>Methanobacteriati</taxon>
        <taxon>Methanobacteriota</taxon>
        <taxon>Stenosarchaea group</taxon>
        <taxon>Halobacteria</taxon>
        <taxon>Halobacteriales</taxon>
        <taxon>Haloferacaceae</taxon>
        <taxon>Haloferax</taxon>
    </lineage>
</organism>
<evidence type="ECO:0000313" key="3">
    <source>
        <dbReference type="Proteomes" id="UP001596481"/>
    </source>
</evidence>
<protein>
    <submittedName>
        <fullName evidence="2">HalOD1 output domain-containing protein</fullName>
    </submittedName>
</protein>
<proteinExistence type="predicted"/>
<dbReference type="RefSeq" id="WP_390222821.1">
    <property type="nucleotide sequence ID" value="NZ_JBHTAA010000005.1"/>
</dbReference>